<keyword evidence="7 9" id="KW-1133">Transmembrane helix</keyword>
<dbReference type="HAMAP" id="MF_00517">
    <property type="entry name" value="MFS_SotB"/>
    <property type="match status" value="1"/>
</dbReference>
<evidence type="ECO:0000256" key="3">
    <source>
        <dbReference type="ARBA" id="ARBA00022475"/>
    </source>
</evidence>
<keyword evidence="5 9" id="KW-0762">Sugar transport</keyword>
<protein>
    <recommendedName>
        <fullName evidence="9">Probable sugar efflux transporter</fullName>
    </recommendedName>
</protein>
<gene>
    <name evidence="9" type="primary">sotB</name>
    <name evidence="11" type="ORF">AWM79_14465</name>
</gene>
<keyword evidence="4" id="KW-0997">Cell inner membrane</keyword>
<evidence type="ECO:0000256" key="2">
    <source>
        <dbReference type="ARBA" id="ARBA00022448"/>
    </source>
</evidence>
<evidence type="ECO:0000256" key="4">
    <source>
        <dbReference type="ARBA" id="ARBA00022519"/>
    </source>
</evidence>
<accession>A0A0X1T337</accession>
<reference evidence="12" key="1">
    <citation type="submission" date="2016-01" db="EMBL/GenBank/DDBJ databases">
        <authorList>
            <person name="Storey N.H."/>
            <person name="Neuman B.W."/>
        </authorList>
    </citation>
    <scope>NUCLEOTIDE SEQUENCE [LARGE SCALE GENOMIC DNA]</scope>
    <source>
        <strain evidence="12">NCPPB 2472</strain>
    </source>
</reference>
<keyword evidence="6 9" id="KW-0812">Transmembrane</keyword>
<keyword evidence="12" id="KW-1185">Reference proteome</keyword>
<evidence type="ECO:0000313" key="11">
    <source>
        <dbReference type="EMBL" id="AMB86441.1"/>
    </source>
</evidence>
<evidence type="ECO:0000256" key="8">
    <source>
        <dbReference type="ARBA" id="ARBA00023136"/>
    </source>
</evidence>
<dbReference type="EMBL" id="CP014135">
    <property type="protein sequence ID" value="AMB86441.1"/>
    <property type="molecule type" value="Genomic_DNA"/>
</dbReference>
<keyword evidence="2 9" id="KW-0813">Transport</keyword>
<dbReference type="Gene3D" id="1.20.1250.20">
    <property type="entry name" value="MFS general substrate transporter like domains"/>
    <property type="match status" value="1"/>
</dbReference>
<feature type="transmembrane region" description="Helical" evidence="9">
    <location>
        <begin position="300"/>
        <end position="319"/>
    </location>
</feature>
<feature type="transmembrane region" description="Helical" evidence="9">
    <location>
        <begin position="169"/>
        <end position="189"/>
    </location>
</feature>
<feature type="transmembrane region" description="Helical" evidence="9">
    <location>
        <begin position="362"/>
        <end position="385"/>
    </location>
</feature>
<comment type="similarity">
    <text evidence="9">Belongs to the major facilitator superfamily. SotB (TC 2.A.1.2) family.</text>
</comment>
<keyword evidence="8 9" id="KW-0472">Membrane</keyword>
<feature type="transmembrane region" description="Helical" evidence="9">
    <location>
        <begin position="276"/>
        <end position="294"/>
    </location>
</feature>
<dbReference type="KEGG" id="pagb:AWM79_14465"/>
<feature type="transmembrane region" description="Helical" evidence="9">
    <location>
        <begin position="210"/>
        <end position="232"/>
    </location>
</feature>
<feature type="domain" description="Major facilitator superfamily (MFS) profile" evidence="10">
    <location>
        <begin position="14"/>
        <end position="388"/>
    </location>
</feature>
<evidence type="ECO:0000259" key="10">
    <source>
        <dbReference type="PROSITE" id="PS50850"/>
    </source>
</evidence>
<comment type="function">
    <text evidence="9">Involved in the efflux of sugars. The physiological role may be the reduction of the intracellular concentration of toxic sugars or sugar metabolites.</text>
</comment>
<dbReference type="Pfam" id="PF07690">
    <property type="entry name" value="MFS_1"/>
    <property type="match status" value="1"/>
</dbReference>
<dbReference type="RefSeq" id="WP_060783121.1">
    <property type="nucleotide sequence ID" value="NZ_CP014135.1"/>
</dbReference>
<dbReference type="PANTHER" id="PTHR43124:SF4">
    <property type="entry name" value="SUGAR EFFLUX TRANSPORTER"/>
    <property type="match status" value="1"/>
</dbReference>
<name>A0A0X1T337_PSEAA</name>
<feature type="transmembrane region" description="Helical" evidence="9">
    <location>
        <begin position="51"/>
        <end position="71"/>
    </location>
</feature>
<evidence type="ECO:0000313" key="12">
    <source>
        <dbReference type="Proteomes" id="UP000063229"/>
    </source>
</evidence>
<organism evidence="11 12">
    <name type="scientific">Pseudomonas agarici</name>
    <dbReference type="NCBI Taxonomy" id="46677"/>
    <lineage>
        <taxon>Bacteria</taxon>
        <taxon>Pseudomonadati</taxon>
        <taxon>Pseudomonadota</taxon>
        <taxon>Gammaproteobacteria</taxon>
        <taxon>Pseudomonadales</taxon>
        <taxon>Pseudomonadaceae</taxon>
        <taxon>Pseudomonas</taxon>
    </lineage>
</organism>
<feature type="transmembrane region" description="Helical" evidence="9">
    <location>
        <begin position="331"/>
        <end position="356"/>
    </location>
</feature>
<evidence type="ECO:0000256" key="9">
    <source>
        <dbReference type="HAMAP-Rule" id="MF_00517"/>
    </source>
</evidence>
<dbReference type="InterPro" id="IPR050189">
    <property type="entry name" value="MFS_Efflux_Transporters"/>
</dbReference>
<dbReference type="GO" id="GO:0015144">
    <property type="term" value="F:carbohydrate transmembrane transporter activity"/>
    <property type="evidence" value="ECO:0007669"/>
    <property type="project" value="UniProtKB-UniRule"/>
</dbReference>
<evidence type="ECO:0000256" key="7">
    <source>
        <dbReference type="ARBA" id="ARBA00022989"/>
    </source>
</evidence>
<dbReference type="InterPro" id="IPR020846">
    <property type="entry name" value="MFS_dom"/>
</dbReference>
<dbReference type="InterPro" id="IPR011701">
    <property type="entry name" value="MFS"/>
</dbReference>
<feature type="transmembrane region" description="Helical" evidence="9">
    <location>
        <begin position="105"/>
        <end position="127"/>
    </location>
</feature>
<dbReference type="InterPro" id="IPR036259">
    <property type="entry name" value="MFS_trans_sf"/>
</dbReference>
<comment type="subcellular location">
    <subcellularLocation>
        <location evidence="1 9">Cell membrane</location>
        <topology evidence="1 9">Multi-pass membrane protein</topology>
    </subcellularLocation>
</comment>
<dbReference type="PROSITE" id="PS50850">
    <property type="entry name" value="MFS"/>
    <property type="match status" value="1"/>
</dbReference>
<dbReference type="InterPro" id="IPR023495">
    <property type="entry name" value="Sugar_effux_transptr_put"/>
</dbReference>
<sequence length="393" mass="41359">MNAPAPEHTGNWHQVIALALAAFVFNTTEFVPVGLLSAIGDSFDMSTAQVGLMLTLYAWVVSLTSLPIMLLTRNIERRKLLVVLFGLFIASHVLSSLASGFDVLMVSRIGIALSHALFWSITASLAVRVAPAGKQVQALGLLATGTSLAMVLGIPLGRLLGEAMGWRTTFLAIALMAGALVLWLARTLPLLPSQNSGSLRSLPVLFKRPALVAVYGLTATVITAQFTAYSYIEPFIESVAGMGGEVVTLILLLFGGAGIFGSLLFSRFNRQHPQRFLIAATSLLAVCLALLLPLSGDVSTLGVLSVFWGMAIMGFGLSLQREVLVLAPDATDVAMALFSGIYNIGIGGGALMGSWVGRQLGFAYIGVVGGVLAGVALVFYCLSVYRVARAAAQ</sequence>
<dbReference type="AlphaFoldDB" id="A0A0X1T337"/>
<dbReference type="GO" id="GO:0005886">
    <property type="term" value="C:plasma membrane"/>
    <property type="evidence" value="ECO:0007669"/>
    <property type="project" value="UniProtKB-SubCell"/>
</dbReference>
<dbReference type="SUPFAM" id="SSF103473">
    <property type="entry name" value="MFS general substrate transporter"/>
    <property type="match status" value="1"/>
</dbReference>
<evidence type="ECO:0000256" key="1">
    <source>
        <dbReference type="ARBA" id="ARBA00004651"/>
    </source>
</evidence>
<evidence type="ECO:0000256" key="6">
    <source>
        <dbReference type="ARBA" id="ARBA00022692"/>
    </source>
</evidence>
<proteinExistence type="inferred from homology"/>
<dbReference type="STRING" id="46677.AWM79_14465"/>
<dbReference type="Proteomes" id="UP000063229">
    <property type="component" value="Chromosome"/>
</dbReference>
<feature type="transmembrane region" description="Helical" evidence="9">
    <location>
        <begin position="139"/>
        <end position="157"/>
    </location>
</feature>
<feature type="transmembrane region" description="Helical" evidence="9">
    <location>
        <begin position="244"/>
        <end position="264"/>
    </location>
</feature>
<keyword evidence="3 9" id="KW-1003">Cell membrane</keyword>
<feature type="transmembrane region" description="Helical" evidence="9">
    <location>
        <begin position="80"/>
        <end position="99"/>
    </location>
</feature>
<dbReference type="NCBIfam" id="NF002921">
    <property type="entry name" value="PRK03545.1"/>
    <property type="match status" value="1"/>
</dbReference>
<feature type="transmembrane region" description="Helical" evidence="9">
    <location>
        <begin position="12"/>
        <end position="39"/>
    </location>
</feature>
<dbReference type="CDD" id="cd17324">
    <property type="entry name" value="MFS_NepI_like"/>
    <property type="match status" value="1"/>
</dbReference>
<dbReference type="PANTHER" id="PTHR43124">
    <property type="entry name" value="PURINE EFFLUX PUMP PBUE"/>
    <property type="match status" value="1"/>
</dbReference>
<evidence type="ECO:0000256" key="5">
    <source>
        <dbReference type="ARBA" id="ARBA00022597"/>
    </source>
</evidence>